<reference evidence="7" key="1">
    <citation type="journal article" date="2019" name="Int. J. Syst. Evol. Microbiol.">
        <title>The Global Catalogue of Microorganisms (GCM) 10K type strain sequencing project: providing services to taxonomists for standard genome sequencing and annotation.</title>
        <authorList>
            <consortium name="The Broad Institute Genomics Platform"/>
            <consortium name="The Broad Institute Genome Sequencing Center for Infectious Disease"/>
            <person name="Wu L."/>
            <person name="Ma J."/>
        </authorList>
    </citation>
    <scope>NUCLEOTIDE SEQUENCE [LARGE SCALE GENOMIC DNA]</scope>
    <source>
        <strain evidence="7">JCM 9458</strain>
    </source>
</reference>
<comment type="caution">
    <text evidence="6">The sequence shown here is derived from an EMBL/GenBank/DDBJ whole genome shotgun (WGS) entry which is preliminary data.</text>
</comment>
<keyword evidence="4" id="KW-1133">Transmembrane helix</keyword>
<dbReference type="PANTHER" id="PTHR43163">
    <property type="entry name" value="DIPEPTIDE TRANSPORT SYSTEM PERMEASE PROTEIN DPPB-RELATED"/>
    <property type="match status" value="1"/>
</dbReference>
<dbReference type="PANTHER" id="PTHR43163:SF6">
    <property type="entry name" value="DIPEPTIDE TRANSPORT SYSTEM PERMEASE PROTEIN DPPB-RELATED"/>
    <property type="match status" value="1"/>
</dbReference>
<organism evidence="6 7">
    <name type="scientific">Cryptosporangium minutisporangium</name>
    <dbReference type="NCBI Taxonomy" id="113569"/>
    <lineage>
        <taxon>Bacteria</taxon>
        <taxon>Bacillati</taxon>
        <taxon>Actinomycetota</taxon>
        <taxon>Actinomycetes</taxon>
        <taxon>Cryptosporangiales</taxon>
        <taxon>Cryptosporangiaceae</taxon>
        <taxon>Cryptosporangium</taxon>
    </lineage>
</organism>
<proteinExistence type="predicted"/>
<feature type="transmembrane region" description="Helical" evidence="4">
    <location>
        <begin position="31"/>
        <end position="53"/>
    </location>
</feature>
<keyword evidence="7" id="KW-1185">Reference proteome</keyword>
<evidence type="ECO:0000256" key="2">
    <source>
        <dbReference type="ARBA" id="ARBA00022448"/>
    </source>
</evidence>
<accession>A0ABP6SXV9</accession>
<sequence length="216" mass="23145">MANAAVYAPPLVSSRAALAGIRVRRALGRTLITVARSLAIVVPVFLVATFVAFGLRALSGLSPAHLQLGEEATPAAVDRIEHEWGLDEPFLVQYWNWLNQVLHGDLGRSWSNGVGISQLIAEGLAISLSVATLAMIIGVVFGFALGTLAALRRTTWIDRAITSVLTVFSVCHRSWSASCSSRSSRSGWGGSPRAVTCRSRSVCRPGSHTCCYPRSR</sequence>
<evidence type="ECO:0000313" key="6">
    <source>
        <dbReference type="EMBL" id="GAA3388148.1"/>
    </source>
</evidence>
<dbReference type="EMBL" id="BAAAYN010000022">
    <property type="protein sequence ID" value="GAA3388148.1"/>
    <property type="molecule type" value="Genomic_DNA"/>
</dbReference>
<feature type="domain" description="ABC transporter type 1 GsiC-like N-terminal" evidence="5">
    <location>
        <begin position="34"/>
        <end position="105"/>
    </location>
</feature>
<evidence type="ECO:0000256" key="3">
    <source>
        <dbReference type="ARBA" id="ARBA00022475"/>
    </source>
</evidence>
<comment type="subcellular location">
    <subcellularLocation>
        <location evidence="1">Cell membrane</location>
        <topology evidence="1">Multi-pass membrane protein</topology>
    </subcellularLocation>
</comment>
<evidence type="ECO:0000313" key="7">
    <source>
        <dbReference type="Proteomes" id="UP001501676"/>
    </source>
</evidence>
<protein>
    <recommendedName>
        <fullName evidence="5">ABC transporter type 1 GsiC-like N-terminal domain-containing protein</fullName>
    </recommendedName>
</protein>
<dbReference type="Pfam" id="PF19300">
    <property type="entry name" value="BPD_transp_1_N"/>
    <property type="match status" value="1"/>
</dbReference>
<keyword evidence="4" id="KW-0812">Transmembrane</keyword>
<keyword evidence="4" id="KW-0472">Membrane</keyword>
<feature type="transmembrane region" description="Helical" evidence="4">
    <location>
        <begin position="124"/>
        <end position="151"/>
    </location>
</feature>
<dbReference type="Proteomes" id="UP001501676">
    <property type="component" value="Unassembled WGS sequence"/>
</dbReference>
<gene>
    <name evidence="6" type="ORF">GCM10020369_33230</name>
</gene>
<evidence type="ECO:0000256" key="1">
    <source>
        <dbReference type="ARBA" id="ARBA00004651"/>
    </source>
</evidence>
<evidence type="ECO:0000259" key="5">
    <source>
        <dbReference type="Pfam" id="PF19300"/>
    </source>
</evidence>
<evidence type="ECO:0000256" key="4">
    <source>
        <dbReference type="SAM" id="Phobius"/>
    </source>
</evidence>
<keyword evidence="2" id="KW-0813">Transport</keyword>
<dbReference type="InterPro" id="IPR045621">
    <property type="entry name" value="BPD_transp_1_N"/>
</dbReference>
<name>A0ABP6SXV9_9ACTN</name>
<keyword evidence="3" id="KW-1003">Cell membrane</keyword>